<evidence type="ECO:0000256" key="3">
    <source>
        <dbReference type="ARBA" id="ARBA00043265"/>
    </source>
</evidence>
<dbReference type="PROSITE" id="PS50835">
    <property type="entry name" value="IG_LIKE"/>
    <property type="match status" value="1"/>
</dbReference>
<sequence length="77" mass="8329">CKASGFTSSSFAMLWVRQAPSKGLEYIAHINKGGSSTWYATAVKGRATISRNDGQSTVTLQMTNLQTDDTATYFCAK</sequence>
<evidence type="ECO:0000313" key="6">
    <source>
        <dbReference type="Proteomes" id="UP000537522"/>
    </source>
</evidence>
<dbReference type="InterPro" id="IPR013783">
    <property type="entry name" value="Ig-like_fold"/>
</dbReference>
<dbReference type="EMBL" id="VXAL01002520">
    <property type="protein sequence ID" value="NXK45523.1"/>
    <property type="molecule type" value="Genomic_DNA"/>
</dbReference>
<dbReference type="Gene3D" id="2.60.40.10">
    <property type="entry name" value="Immunoglobulins"/>
    <property type="match status" value="1"/>
</dbReference>
<dbReference type="Proteomes" id="UP000537522">
    <property type="component" value="Unassembled WGS sequence"/>
</dbReference>
<dbReference type="InterPro" id="IPR013106">
    <property type="entry name" value="Ig_V-set"/>
</dbReference>
<accession>A0A7L0JQ16</accession>
<keyword evidence="2" id="KW-1064">Adaptive immunity</keyword>
<protein>
    <submittedName>
        <fullName evidence="5">HV64D protein</fullName>
    </submittedName>
</protein>
<keyword evidence="6" id="KW-1185">Reference proteome</keyword>
<reference evidence="5 6" key="1">
    <citation type="submission" date="2019-09" db="EMBL/GenBank/DDBJ databases">
        <title>Bird 10,000 Genomes (B10K) Project - Family phase.</title>
        <authorList>
            <person name="Zhang G."/>
        </authorList>
    </citation>
    <scope>NUCLEOTIDE SEQUENCE [LARGE SCALE GENOMIC DNA]</scope>
    <source>
        <strain evidence="5">B10K-DU-011-36</strain>
        <tissue evidence="5">Muscle</tissue>
    </source>
</reference>
<dbReference type="Pfam" id="PF07686">
    <property type="entry name" value="V-set"/>
    <property type="match status" value="1"/>
</dbReference>
<dbReference type="GO" id="GO:0005576">
    <property type="term" value="C:extracellular region"/>
    <property type="evidence" value="ECO:0007669"/>
    <property type="project" value="UniProtKB-ARBA"/>
</dbReference>
<dbReference type="InterPro" id="IPR050199">
    <property type="entry name" value="IgHV"/>
</dbReference>
<dbReference type="PANTHER" id="PTHR23266">
    <property type="entry name" value="IMMUNOGLOBULIN HEAVY CHAIN"/>
    <property type="match status" value="1"/>
</dbReference>
<dbReference type="SMART" id="SM00406">
    <property type="entry name" value="IGv"/>
    <property type="match status" value="1"/>
</dbReference>
<feature type="non-terminal residue" evidence="5">
    <location>
        <position position="77"/>
    </location>
</feature>
<evidence type="ECO:0000313" key="5">
    <source>
        <dbReference type="EMBL" id="NXK45523.1"/>
    </source>
</evidence>
<evidence type="ECO:0000259" key="4">
    <source>
        <dbReference type="PROSITE" id="PS50835"/>
    </source>
</evidence>
<dbReference type="InterPro" id="IPR007110">
    <property type="entry name" value="Ig-like_dom"/>
</dbReference>
<proteinExistence type="predicted"/>
<organism evidence="5 6">
    <name type="scientific">Chauna torquata</name>
    <name type="common">Southern screamer</name>
    <dbReference type="NCBI Taxonomy" id="30388"/>
    <lineage>
        <taxon>Eukaryota</taxon>
        <taxon>Metazoa</taxon>
        <taxon>Chordata</taxon>
        <taxon>Craniata</taxon>
        <taxon>Vertebrata</taxon>
        <taxon>Euteleostomi</taxon>
        <taxon>Archelosauria</taxon>
        <taxon>Archosauria</taxon>
        <taxon>Dinosauria</taxon>
        <taxon>Saurischia</taxon>
        <taxon>Theropoda</taxon>
        <taxon>Coelurosauria</taxon>
        <taxon>Aves</taxon>
        <taxon>Neognathae</taxon>
        <taxon>Galloanserae</taxon>
        <taxon>Anseriformes</taxon>
        <taxon>Anhimidae</taxon>
        <taxon>Chauna</taxon>
    </lineage>
</organism>
<keyword evidence="3" id="KW-1280">Immunoglobulin</keyword>
<gene>
    <name evidence="5" type="primary">Ighv364d_0</name>
    <name evidence="5" type="ORF">CHATOR_R14507</name>
</gene>
<evidence type="ECO:0000256" key="2">
    <source>
        <dbReference type="ARBA" id="ARBA00023130"/>
    </source>
</evidence>
<dbReference type="GO" id="GO:0019814">
    <property type="term" value="C:immunoglobulin complex"/>
    <property type="evidence" value="ECO:0007669"/>
    <property type="project" value="UniProtKB-KW"/>
</dbReference>
<dbReference type="AlphaFoldDB" id="A0A7L0JQ16"/>
<feature type="domain" description="Ig-like" evidence="4">
    <location>
        <begin position="1"/>
        <end position="77"/>
    </location>
</feature>
<dbReference type="InterPro" id="IPR036179">
    <property type="entry name" value="Ig-like_dom_sf"/>
</dbReference>
<keyword evidence="1" id="KW-0391">Immunity</keyword>
<comment type="caution">
    <text evidence="5">The sequence shown here is derived from an EMBL/GenBank/DDBJ whole genome shotgun (WGS) entry which is preliminary data.</text>
</comment>
<dbReference type="SUPFAM" id="SSF48726">
    <property type="entry name" value="Immunoglobulin"/>
    <property type="match status" value="1"/>
</dbReference>
<feature type="non-terminal residue" evidence="5">
    <location>
        <position position="1"/>
    </location>
</feature>
<name>A0A7L0JQ16_CHATO</name>
<evidence type="ECO:0000256" key="1">
    <source>
        <dbReference type="ARBA" id="ARBA00022859"/>
    </source>
</evidence>
<dbReference type="GO" id="GO:0002250">
    <property type="term" value="P:adaptive immune response"/>
    <property type="evidence" value="ECO:0007669"/>
    <property type="project" value="UniProtKB-KW"/>
</dbReference>